<keyword evidence="2" id="KW-1185">Reference proteome</keyword>
<sequence>MREPIKLFSFILLALCFFGCQNKKKGINEIKNTAKEYNYSREFIKYDLGNNITEDLEIYINKNNDTLSFQKIIYNRNIIDSSKSRFYKLNLNRDEKLNILNGKLTYCYDSIKDGKLVDFTFSAVSKQNDKTKIVDFKNFDSKRKFLEFSFGNNNDTLIGAIFAQHAKDTIENGEKKVRIREILLPVDNYSKTNNPFVEIKL</sequence>
<dbReference type="EMBL" id="JBAWKB010000001">
    <property type="protein sequence ID" value="MFH6770386.1"/>
    <property type="molecule type" value="Genomic_DNA"/>
</dbReference>
<dbReference type="Proteomes" id="UP001610100">
    <property type="component" value="Unassembled WGS sequence"/>
</dbReference>
<comment type="caution">
    <text evidence="1">The sequence shown here is derived from an EMBL/GenBank/DDBJ whole genome shotgun (WGS) entry which is preliminary data.</text>
</comment>
<accession>A0ABW7MU84</accession>
<evidence type="ECO:0008006" key="3">
    <source>
        <dbReference type="Google" id="ProtNLM"/>
    </source>
</evidence>
<organism evidence="1 2">
    <name type="scientific">Gaetbulibacter aestuarii</name>
    <dbReference type="NCBI Taxonomy" id="1502358"/>
    <lineage>
        <taxon>Bacteria</taxon>
        <taxon>Pseudomonadati</taxon>
        <taxon>Bacteroidota</taxon>
        <taxon>Flavobacteriia</taxon>
        <taxon>Flavobacteriales</taxon>
        <taxon>Flavobacteriaceae</taxon>
        <taxon>Gaetbulibacter</taxon>
    </lineage>
</organism>
<protein>
    <recommendedName>
        <fullName evidence="3">Lipoprotein</fullName>
    </recommendedName>
</protein>
<evidence type="ECO:0000313" key="1">
    <source>
        <dbReference type="EMBL" id="MFH6770386.1"/>
    </source>
</evidence>
<evidence type="ECO:0000313" key="2">
    <source>
        <dbReference type="Proteomes" id="UP001610100"/>
    </source>
</evidence>
<proteinExistence type="predicted"/>
<name>A0ABW7MU84_9FLAO</name>
<gene>
    <name evidence="1" type="ORF">V8G58_00455</name>
</gene>
<dbReference type="RefSeq" id="WP_344738516.1">
    <property type="nucleotide sequence ID" value="NZ_BAABAY010000001.1"/>
</dbReference>
<reference evidence="1 2" key="1">
    <citation type="submission" date="2024-02" db="EMBL/GenBank/DDBJ databases">
        <title>A Gaetbulibacter species isolated from tidal flats and genomic insights of their niches.</title>
        <authorList>
            <person name="Ye Y."/>
        </authorList>
    </citation>
    <scope>NUCLEOTIDE SEQUENCE [LARGE SCALE GENOMIC DNA]</scope>
    <source>
        <strain evidence="1 2">KYW382</strain>
    </source>
</reference>